<comment type="caution">
    <text evidence="2">The sequence shown here is derived from an EMBL/GenBank/DDBJ whole genome shotgun (WGS) entry which is preliminary data.</text>
</comment>
<keyword evidence="3" id="KW-1185">Reference proteome</keyword>
<feature type="non-terminal residue" evidence="2">
    <location>
        <position position="1"/>
    </location>
</feature>
<dbReference type="Proteomes" id="UP001341840">
    <property type="component" value="Unassembled WGS sequence"/>
</dbReference>
<sequence>GDQGRGTGGCKGRPRKRIGIPLDLGEAEAETSTPLAISTPVIPTPSLSEGLSAIRMIPTLGPRVQFSETPGIRSQRQTPTHTTTEDDEPPLPELDPMPWPPVDNPLSEGEQEDDIAMEEELVRQTGCV</sequence>
<name>A0ABU6YTN8_9FABA</name>
<feature type="compositionally biased region" description="Gly residues" evidence="1">
    <location>
        <begin position="1"/>
        <end position="11"/>
    </location>
</feature>
<organism evidence="2 3">
    <name type="scientific">Stylosanthes scabra</name>
    <dbReference type="NCBI Taxonomy" id="79078"/>
    <lineage>
        <taxon>Eukaryota</taxon>
        <taxon>Viridiplantae</taxon>
        <taxon>Streptophyta</taxon>
        <taxon>Embryophyta</taxon>
        <taxon>Tracheophyta</taxon>
        <taxon>Spermatophyta</taxon>
        <taxon>Magnoliopsida</taxon>
        <taxon>eudicotyledons</taxon>
        <taxon>Gunneridae</taxon>
        <taxon>Pentapetalae</taxon>
        <taxon>rosids</taxon>
        <taxon>fabids</taxon>
        <taxon>Fabales</taxon>
        <taxon>Fabaceae</taxon>
        <taxon>Papilionoideae</taxon>
        <taxon>50 kb inversion clade</taxon>
        <taxon>dalbergioids sensu lato</taxon>
        <taxon>Dalbergieae</taxon>
        <taxon>Pterocarpus clade</taxon>
        <taxon>Stylosanthes</taxon>
    </lineage>
</organism>
<feature type="compositionally biased region" description="Polar residues" evidence="1">
    <location>
        <begin position="66"/>
        <end position="77"/>
    </location>
</feature>
<protein>
    <submittedName>
        <fullName evidence="2">Uncharacterized protein</fullName>
    </submittedName>
</protein>
<evidence type="ECO:0000313" key="2">
    <source>
        <dbReference type="EMBL" id="MED6212816.1"/>
    </source>
</evidence>
<feature type="region of interest" description="Disordered" evidence="1">
    <location>
        <begin position="1"/>
        <end position="22"/>
    </location>
</feature>
<proteinExistence type="predicted"/>
<gene>
    <name evidence="2" type="ORF">PIB30_087119</name>
</gene>
<reference evidence="2 3" key="1">
    <citation type="journal article" date="2023" name="Plants (Basel)">
        <title>Bridging the Gap: Combining Genomics and Transcriptomics Approaches to Understand Stylosanthes scabra, an Orphan Legume from the Brazilian Caatinga.</title>
        <authorList>
            <person name="Ferreira-Neto J.R.C."/>
            <person name="da Silva M.D."/>
            <person name="Binneck E."/>
            <person name="de Melo N.F."/>
            <person name="da Silva R.H."/>
            <person name="de Melo A.L.T.M."/>
            <person name="Pandolfi V."/>
            <person name="Bustamante F.O."/>
            <person name="Brasileiro-Vidal A.C."/>
            <person name="Benko-Iseppon A.M."/>
        </authorList>
    </citation>
    <scope>NUCLEOTIDE SEQUENCE [LARGE SCALE GENOMIC DNA]</scope>
    <source>
        <tissue evidence="2">Leaves</tissue>
    </source>
</reference>
<evidence type="ECO:0000313" key="3">
    <source>
        <dbReference type="Proteomes" id="UP001341840"/>
    </source>
</evidence>
<evidence type="ECO:0000256" key="1">
    <source>
        <dbReference type="SAM" id="MobiDB-lite"/>
    </source>
</evidence>
<dbReference type="EMBL" id="JASCZI010243176">
    <property type="protein sequence ID" value="MED6212816.1"/>
    <property type="molecule type" value="Genomic_DNA"/>
</dbReference>
<feature type="region of interest" description="Disordered" evidence="1">
    <location>
        <begin position="62"/>
        <end position="109"/>
    </location>
</feature>
<accession>A0ABU6YTN8</accession>
<feature type="compositionally biased region" description="Pro residues" evidence="1">
    <location>
        <begin position="91"/>
        <end position="103"/>
    </location>
</feature>